<dbReference type="InterPro" id="IPR050297">
    <property type="entry name" value="LipidA_mod_glycosyltrf_83"/>
</dbReference>
<evidence type="ECO:0000256" key="6">
    <source>
        <dbReference type="ARBA" id="ARBA00022989"/>
    </source>
</evidence>
<dbReference type="InterPro" id="IPR038731">
    <property type="entry name" value="RgtA/B/C-like"/>
</dbReference>
<dbReference type="GO" id="GO:0009103">
    <property type="term" value="P:lipopolysaccharide biosynthetic process"/>
    <property type="evidence" value="ECO:0007669"/>
    <property type="project" value="UniProtKB-ARBA"/>
</dbReference>
<comment type="subcellular location">
    <subcellularLocation>
        <location evidence="1">Cell membrane</location>
        <topology evidence="1">Multi-pass membrane protein</topology>
    </subcellularLocation>
</comment>
<dbReference type="InterPro" id="IPR011990">
    <property type="entry name" value="TPR-like_helical_dom_sf"/>
</dbReference>
<dbReference type="GO" id="GO:0016763">
    <property type="term" value="F:pentosyltransferase activity"/>
    <property type="evidence" value="ECO:0007669"/>
    <property type="project" value="TreeGrafter"/>
</dbReference>
<keyword evidence="6 8" id="KW-1133">Transmembrane helix</keyword>
<keyword evidence="7 8" id="KW-0472">Membrane</keyword>
<evidence type="ECO:0000256" key="2">
    <source>
        <dbReference type="ARBA" id="ARBA00022475"/>
    </source>
</evidence>
<evidence type="ECO:0000256" key="8">
    <source>
        <dbReference type="SAM" id="Phobius"/>
    </source>
</evidence>
<evidence type="ECO:0000256" key="1">
    <source>
        <dbReference type="ARBA" id="ARBA00004651"/>
    </source>
</evidence>
<dbReference type="PANTHER" id="PTHR33908">
    <property type="entry name" value="MANNOSYLTRANSFERASE YKCB-RELATED"/>
    <property type="match status" value="1"/>
</dbReference>
<keyword evidence="11" id="KW-1185">Reference proteome</keyword>
<evidence type="ECO:0000256" key="4">
    <source>
        <dbReference type="ARBA" id="ARBA00022679"/>
    </source>
</evidence>
<reference evidence="11" key="1">
    <citation type="submission" date="2016-11" db="EMBL/GenBank/DDBJ databases">
        <authorList>
            <person name="Varghese N."/>
            <person name="Submissions S."/>
        </authorList>
    </citation>
    <scope>NUCLEOTIDE SEQUENCE [LARGE SCALE GENOMIC DNA]</scope>
    <source>
        <strain evidence="11">DSM 16219</strain>
    </source>
</reference>
<dbReference type="STRING" id="1121393.SAMN02745216_01574"/>
<evidence type="ECO:0000259" key="9">
    <source>
        <dbReference type="Pfam" id="PF13231"/>
    </source>
</evidence>
<feature type="transmembrane region" description="Helical" evidence="8">
    <location>
        <begin position="309"/>
        <end position="328"/>
    </location>
</feature>
<keyword evidence="4 10" id="KW-0808">Transferase</keyword>
<dbReference type="Proteomes" id="UP000183994">
    <property type="component" value="Unassembled WGS sequence"/>
</dbReference>
<feature type="transmembrane region" description="Helical" evidence="8">
    <location>
        <begin position="12"/>
        <end position="31"/>
    </location>
</feature>
<organism evidence="10 11">
    <name type="scientific">Desulfatibacillum alkenivorans DSM 16219</name>
    <dbReference type="NCBI Taxonomy" id="1121393"/>
    <lineage>
        <taxon>Bacteria</taxon>
        <taxon>Pseudomonadati</taxon>
        <taxon>Thermodesulfobacteriota</taxon>
        <taxon>Desulfobacteria</taxon>
        <taxon>Desulfobacterales</taxon>
        <taxon>Desulfatibacillaceae</taxon>
        <taxon>Desulfatibacillum</taxon>
    </lineage>
</organism>
<accession>A0A1M6IZA9</accession>
<evidence type="ECO:0000256" key="7">
    <source>
        <dbReference type="ARBA" id="ARBA00023136"/>
    </source>
</evidence>
<feature type="transmembrane region" description="Helical" evidence="8">
    <location>
        <begin position="88"/>
        <end position="109"/>
    </location>
</feature>
<dbReference type="GO" id="GO:0005886">
    <property type="term" value="C:plasma membrane"/>
    <property type="evidence" value="ECO:0007669"/>
    <property type="project" value="UniProtKB-SubCell"/>
</dbReference>
<feature type="transmembrane region" description="Helical" evidence="8">
    <location>
        <begin position="334"/>
        <end position="352"/>
    </location>
</feature>
<name>A0A1M6IZA9_9BACT</name>
<dbReference type="RefSeq" id="WP_139264648.1">
    <property type="nucleotide sequence ID" value="NZ_FQZU01000007.1"/>
</dbReference>
<keyword evidence="3 10" id="KW-0328">Glycosyltransferase</keyword>
<feature type="transmembrane region" description="Helical" evidence="8">
    <location>
        <begin position="277"/>
        <end position="297"/>
    </location>
</feature>
<dbReference type="AlphaFoldDB" id="A0A1M6IZA9"/>
<evidence type="ECO:0000313" key="11">
    <source>
        <dbReference type="Proteomes" id="UP000183994"/>
    </source>
</evidence>
<keyword evidence="5 8" id="KW-0812">Transmembrane</keyword>
<dbReference type="SUPFAM" id="SSF48452">
    <property type="entry name" value="TPR-like"/>
    <property type="match status" value="1"/>
</dbReference>
<proteinExistence type="predicted"/>
<gene>
    <name evidence="10" type="ORF">SAMN02745216_01574</name>
</gene>
<evidence type="ECO:0000256" key="5">
    <source>
        <dbReference type="ARBA" id="ARBA00022692"/>
    </source>
</evidence>
<dbReference type="OrthoDB" id="108054at2"/>
<feature type="transmembrane region" description="Helical" evidence="8">
    <location>
        <begin position="208"/>
        <end position="228"/>
    </location>
</feature>
<feature type="transmembrane region" description="Helical" evidence="8">
    <location>
        <begin position="141"/>
        <end position="159"/>
    </location>
</feature>
<keyword evidence="2" id="KW-1003">Cell membrane</keyword>
<dbReference type="PANTHER" id="PTHR33908:SF11">
    <property type="entry name" value="MEMBRANE PROTEIN"/>
    <property type="match status" value="1"/>
</dbReference>
<protein>
    <submittedName>
        <fullName evidence="10">Dolichyl-phosphate-mannose-protein mannosyltransferase</fullName>
    </submittedName>
</protein>
<feature type="transmembrane region" description="Helical" evidence="8">
    <location>
        <begin position="166"/>
        <end position="196"/>
    </location>
</feature>
<dbReference type="EMBL" id="FQZU01000007">
    <property type="protein sequence ID" value="SHJ39799.1"/>
    <property type="molecule type" value="Genomic_DNA"/>
</dbReference>
<feature type="transmembrane region" description="Helical" evidence="8">
    <location>
        <begin position="364"/>
        <end position="383"/>
    </location>
</feature>
<feature type="domain" description="Glycosyltransferase RgtA/B/C/D-like" evidence="9">
    <location>
        <begin position="67"/>
        <end position="226"/>
    </location>
</feature>
<evidence type="ECO:0000256" key="3">
    <source>
        <dbReference type="ARBA" id="ARBA00022676"/>
    </source>
</evidence>
<evidence type="ECO:0000313" key="10">
    <source>
        <dbReference type="EMBL" id="SHJ39799.1"/>
    </source>
</evidence>
<sequence>MTRPWSLPHKQILIPAVLAAAALCLRAFYAWGLPLNFDEMGHLRVISGFFTQQSGSGGFPLGSRLTSHPLFADYLLSMGLALGMGRFFAARLFFIAVSLLGLAGIFALAKELFGTRAGLFALAIASVDRFMVAWAPLTVEQAGYAFVPWMLLFFFRAVEKEKPRDFLFLGAAGGIGYMFYEPAVMVLLPMALYALFFGHGRKILASPLTWAGLAVFLIIISPHLYYNGSQGWVNFKRHETLASGIGLSPRLLLLYLGDLLMTFPDPYRVALEGGNAYFFPFRTTCALAPGVLYLAAVLFSLKFVKDRRFALLLIVFSTTGLITTLINAREPWNNFWWATPCLIVSIVLSGSLSDKWARILSVRGPAAAVGIIVLIPTLIFLGGEKQGYHCFNEEIRFVGRMSALRMQMPALEKISRASLERMHAEAASFVQAHPKSSIGVYFLAESLAGRPDKVKQVLDRAQKLDPNNPLALNSIADQAMARKDWETALNALERAVQAGYDCYVFRKKAAMCAYGLGRSAEAESHALRAMGFKADARDILVLMFLIARDLGRDEKAESYLEAYIASSFDEKWKGYMEAARLLEQEGKHGLAGEYLKKAKTEAESATRRR</sequence>
<dbReference type="Gene3D" id="1.25.40.10">
    <property type="entry name" value="Tetratricopeptide repeat domain"/>
    <property type="match status" value="1"/>
</dbReference>
<dbReference type="Pfam" id="PF13231">
    <property type="entry name" value="PMT_2"/>
    <property type="match status" value="1"/>
</dbReference>